<dbReference type="EC" id="3.1.6.6" evidence="4"/>
<dbReference type="PANTHER" id="PTHR45953">
    <property type="entry name" value="IDURONATE 2-SULFATASE"/>
    <property type="match status" value="1"/>
</dbReference>
<dbReference type="PANTHER" id="PTHR45953:SF1">
    <property type="entry name" value="IDURONATE 2-SULFATASE"/>
    <property type="match status" value="1"/>
</dbReference>
<sequence length="454" mass="52205">MSRKMGRREFLRVGAFGVVTAMQSHYGSVRVQRRRQPNLLFIHVDQMFCDAMSAHGCKYIRTPNIDRLVAQGISFRLSYSANPVCCPARSAWYTGRMPSETGVVVNDVPIIEGIPDLGQWFRARGYEAVYVGKWHVPKRPLAKSFTVLPVGHFSGQQGDGAIARAAVNFLLNYHSDKPFFLSVGFLQPHDICYWCFAHQKPIDKIPFPEIADQLPPIENLDFDPREPETFQKKWRRGWRWEQFSQWSEWQWRYYRWSYYRHVEMVDAQVGRILDALEDSGLAENTVVIFSSDHGDGMGAHKLWQKMYFYEEAARVPFIVSWKGQFAEGIIDNEHLVSGVDLAPTLCDLAGIEPPPKCRGRSLKPLLEGKNVLWREFLVCEVDVTGRMVRTPEWKLITYKGDQTDQLFDMRNDKGEMRNLAPEGRYADVVADLKKLLAEWEGQLEPAPLNLRKGG</sequence>
<proteinExistence type="predicted"/>
<accession>A0ABT2END3</accession>
<evidence type="ECO:0000256" key="2">
    <source>
        <dbReference type="ARBA" id="ARBA00022801"/>
    </source>
</evidence>
<dbReference type="EMBL" id="JANUCP010000003">
    <property type="protein sequence ID" value="MCS3919365.1"/>
    <property type="molecule type" value="Genomic_DNA"/>
</dbReference>
<keyword evidence="1" id="KW-0479">Metal-binding</keyword>
<dbReference type="Proteomes" id="UP001204798">
    <property type="component" value="Unassembled WGS sequence"/>
</dbReference>
<dbReference type="Pfam" id="PF00884">
    <property type="entry name" value="Sulfatase"/>
    <property type="match status" value="1"/>
</dbReference>
<evidence type="ECO:0000256" key="1">
    <source>
        <dbReference type="ARBA" id="ARBA00022723"/>
    </source>
</evidence>
<gene>
    <name evidence="4" type="ORF">M2350_001778</name>
</gene>
<keyword evidence="2 4" id="KW-0378">Hydrolase</keyword>
<dbReference type="RefSeq" id="WP_259095721.1">
    <property type="nucleotide sequence ID" value="NZ_CP130454.1"/>
</dbReference>
<evidence type="ECO:0000313" key="4">
    <source>
        <dbReference type="EMBL" id="MCS3919365.1"/>
    </source>
</evidence>
<name>A0ABT2END3_9BACT</name>
<feature type="domain" description="Sulfatase N-terminal" evidence="3">
    <location>
        <begin position="37"/>
        <end position="351"/>
    </location>
</feature>
<protein>
    <submittedName>
        <fullName evidence="4">Choline-sulfatase</fullName>
        <ecNumber evidence="4">3.1.6.6</ecNumber>
    </submittedName>
</protein>
<dbReference type="GO" id="GO:0047753">
    <property type="term" value="F:choline-sulfatase activity"/>
    <property type="evidence" value="ECO:0007669"/>
    <property type="project" value="UniProtKB-EC"/>
</dbReference>
<dbReference type="InterPro" id="IPR000917">
    <property type="entry name" value="Sulfatase_N"/>
</dbReference>
<dbReference type="SUPFAM" id="SSF53649">
    <property type="entry name" value="Alkaline phosphatase-like"/>
    <property type="match status" value="1"/>
</dbReference>
<dbReference type="InterPro" id="IPR017850">
    <property type="entry name" value="Alkaline_phosphatase_core_sf"/>
</dbReference>
<evidence type="ECO:0000259" key="3">
    <source>
        <dbReference type="Pfam" id="PF00884"/>
    </source>
</evidence>
<comment type="caution">
    <text evidence="4">The sequence shown here is derived from an EMBL/GenBank/DDBJ whole genome shotgun (WGS) entry which is preliminary data.</text>
</comment>
<keyword evidence="5" id="KW-1185">Reference proteome</keyword>
<organism evidence="4 5">
    <name type="scientific">Candidatus Fervidibacter sacchari</name>
    <dbReference type="NCBI Taxonomy" id="1448929"/>
    <lineage>
        <taxon>Bacteria</taxon>
        <taxon>Candidatus Fervidibacterota</taxon>
        <taxon>Candidatus Fervidibacter</taxon>
    </lineage>
</organism>
<reference evidence="4 5" key="1">
    <citation type="submission" date="2022-08" db="EMBL/GenBank/DDBJ databases">
        <title>Bacterial and archaeal communities from various locations to study Microbial Dark Matter (Phase II).</title>
        <authorList>
            <person name="Stepanauskas R."/>
        </authorList>
    </citation>
    <scope>NUCLEOTIDE SEQUENCE [LARGE SCALE GENOMIC DNA]</scope>
    <source>
        <strain evidence="4 5">PD1</strain>
    </source>
</reference>
<dbReference type="Gene3D" id="3.40.720.10">
    <property type="entry name" value="Alkaline Phosphatase, subunit A"/>
    <property type="match status" value="1"/>
</dbReference>
<evidence type="ECO:0000313" key="5">
    <source>
        <dbReference type="Proteomes" id="UP001204798"/>
    </source>
</evidence>